<dbReference type="Proteomes" id="UP000250915">
    <property type="component" value="Unassembled WGS sequence"/>
</dbReference>
<proteinExistence type="predicted"/>
<accession>A0A329LN40</accession>
<comment type="caution">
    <text evidence="1">The sequence shown here is derived from an EMBL/GenBank/DDBJ whole genome shotgun (WGS) entry which is preliminary data.</text>
</comment>
<evidence type="ECO:0000313" key="1">
    <source>
        <dbReference type="EMBL" id="RAV08143.1"/>
    </source>
</evidence>
<reference evidence="1 2" key="1">
    <citation type="submission" date="2018-06" db="EMBL/GenBank/DDBJ databases">
        <title>NTM in soil in Japan.</title>
        <authorList>
            <person name="Ohya K."/>
        </authorList>
    </citation>
    <scope>NUCLEOTIDE SEQUENCE [LARGE SCALE GENOMIC DNA]</scope>
    <source>
        <strain evidence="1 2">GF28</strain>
    </source>
</reference>
<protein>
    <submittedName>
        <fullName evidence="1">Uncharacterized protein</fullName>
    </submittedName>
</protein>
<gene>
    <name evidence="1" type="ORF">DQP57_17505</name>
</gene>
<dbReference type="AlphaFoldDB" id="A0A329LN40"/>
<name>A0A329LN40_9MYCO</name>
<organism evidence="1 2">
    <name type="scientific">Mycobacterium colombiense</name>
    <dbReference type="NCBI Taxonomy" id="339268"/>
    <lineage>
        <taxon>Bacteria</taxon>
        <taxon>Bacillati</taxon>
        <taxon>Actinomycetota</taxon>
        <taxon>Actinomycetes</taxon>
        <taxon>Mycobacteriales</taxon>
        <taxon>Mycobacteriaceae</taxon>
        <taxon>Mycobacterium</taxon>
        <taxon>Mycobacterium avium complex (MAC)</taxon>
    </lineage>
</organism>
<dbReference type="EMBL" id="QMEV01000040">
    <property type="protein sequence ID" value="RAV08143.1"/>
    <property type="molecule type" value="Genomic_DNA"/>
</dbReference>
<sequence length="86" mass="9373">MRPAAEETTTMRVSLDDFVNTLDPARATVEMFSPSLHLETIDAVYDSGTVLWRADITMTHVASHVGDPDVVVQRVDPDASALGFRG</sequence>
<evidence type="ECO:0000313" key="2">
    <source>
        <dbReference type="Proteomes" id="UP000250915"/>
    </source>
</evidence>